<proteinExistence type="predicted"/>
<comment type="caution">
    <text evidence="2">The sequence shown here is derived from an EMBL/GenBank/DDBJ whole genome shotgun (WGS) entry which is preliminary data.</text>
</comment>
<feature type="transmembrane region" description="Helical" evidence="1">
    <location>
        <begin position="292"/>
        <end position="314"/>
    </location>
</feature>
<feature type="transmembrane region" description="Helical" evidence="1">
    <location>
        <begin position="110"/>
        <end position="128"/>
    </location>
</feature>
<name>A0ABW3HCG8_9GAMM</name>
<keyword evidence="1" id="KW-0472">Membrane</keyword>
<feature type="transmembrane region" description="Helical" evidence="1">
    <location>
        <begin position="17"/>
        <end position="37"/>
    </location>
</feature>
<sequence length="387" mass="42745">MSLMNDRFTVLAHPFRIFFLSSAIMAAVLIPLWVYLLTSGVSAHLALPPLLWHQHEMLAAFLYPAIAGFLLTAVCNWTGTPPPARSHLLMLWLVWLAGRLAMGFGQGFEVVAAIVDLAFMPMVACFFGLKVWRAKQKRQLILVCGICLFWLLDLGFHITDQVRFFHAQILLAGALILVVGGRITPAFTNNWLRQNVPQAPQIASHERLDRIGLIMAVSLVLTQAMFAQLSPLGAVMALGAGVVTLARLWQWRLYWVRQEPLLWVLQLGQLWVAIGYLLFACTALGWLPANVWLHTLGAGAMGTMILGVMTRVCMGHTGRPLKLPSGGVWIYILVTAAVLVRLAAALNWIALPLGWWLAAALWSLAFGLFLLRYSGILLAPRPDGKMG</sequence>
<protein>
    <submittedName>
        <fullName evidence="2">NnrS family protein</fullName>
    </submittedName>
</protein>
<keyword evidence="1" id="KW-1133">Transmembrane helix</keyword>
<feature type="transmembrane region" description="Helical" evidence="1">
    <location>
        <begin position="140"/>
        <end position="158"/>
    </location>
</feature>
<evidence type="ECO:0000313" key="2">
    <source>
        <dbReference type="EMBL" id="MFD0948919.1"/>
    </source>
</evidence>
<evidence type="ECO:0000256" key="1">
    <source>
        <dbReference type="SAM" id="Phobius"/>
    </source>
</evidence>
<dbReference type="InterPro" id="IPR010266">
    <property type="entry name" value="NnrS"/>
</dbReference>
<reference evidence="3" key="1">
    <citation type="journal article" date="2019" name="Int. J. Syst. Evol. Microbiol.">
        <title>The Global Catalogue of Microorganisms (GCM) 10K type strain sequencing project: providing services to taxonomists for standard genome sequencing and annotation.</title>
        <authorList>
            <consortium name="The Broad Institute Genomics Platform"/>
            <consortium name="The Broad Institute Genome Sequencing Center for Infectious Disease"/>
            <person name="Wu L."/>
            <person name="Ma J."/>
        </authorList>
    </citation>
    <scope>NUCLEOTIDE SEQUENCE [LARGE SCALE GENOMIC DNA]</scope>
    <source>
        <strain evidence="3">CCUG 63419</strain>
    </source>
</reference>
<feature type="transmembrane region" description="Helical" evidence="1">
    <location>
        <begin position="326"/>
        <end position="349"/>
    </location>
</feature>
<dbReference type="RefSeq" id="WP_379067943.1">
    <property type="nucleotide sequence ID" value="NZ_JBHTIT010000001.1"/>
</dbReference>
<feature type="transmembrane region" description="Helical" evidence="1">
    <location>
        <begin position="261"/>
        <end position="286"/>
    </location>
</feature>
<feature type="transmembrane region" description="Helical" evidence="1">
    <location>
        <begin position="232"/>
        <end position="249"/>
    </location>
</feature>
<keyword evidence="3" id="KW-1185">Reference proteome</keyword>
<gene>
    <name evidence="2" type="ORF">ACFQ0F_00665</name>
</gene>
<keyword evidence="1" id="KW-0812">Transmembrane</keyword>
<feature type="transmembrane region" description="Helical" evidence="1">
    <location>
        <begin position="355"/>
        <end position="379"/>
    </location>
</feature>
<feature type="transmembrane region" description="Helical" evidence="1">
    <location>
        <begin position="57"/>
        <end position="75"/>
    </location>
</feature>
<dbReference type="Pfam" id="PF05940">
    <property type="entry name" value="NnrS"/>
    <property type="match status" value="1"/>
</dbReference>
<evidence type="ECO:0000313" key="3">
    <source>
        <dbReference type="Proteomes" id="UP001597044"/>
    </source>
</evidence>
<organism evidence="2 3">
    <name type="scientific">Paraperlucidibaca wandonensis</name>
    <dbReference type="NCBI Taxonomy" id="1268273"/>
    <lineage>
        <taxon>Bacteria</taxon>
        <taxon>Pseudomonadati</taxon>
        <taxon>Pseudomonadota</taxon>
        <taxon>Gammaproteobacteria</taxon>
        <taxon>Moraxellales</taxon>
        <taxon>Moraxellaceae</taxon>
        <taxon>Paraperlucidibaca</taxon>
    </lineage>
</organism>
<dbReference type="Proteomes" id="UP001597044">
    <property type="component" value="Unassembled WGS sequence"/>
</dbReference>
<dbReference type="EMBL" id="JBHTIT010000001">
    <property type="protein sequence ID" value="MFD0948919.1"/>
    <property type="molecule type" value="Genomic_DNA"/>
</dbReference>
<feature type="transmembrane region" description="Helical" evidence="1">
    <location>
        <begin position="164"/>
        <end position="187"/>
    </location>
</feature>
<accession>A0ABW3HCG8</accession>